<evidence type="ECO:0000313" key="13">
    <source>
        <dbReference type="Proteomes" id="UP000660262"/>
    </source>
</evidence>
<dbReference type="InterPro" id="IPR025200">
    <property type="entry name" value="PPK_C_dom2"/>
</dbReference>
<dbReference type="GO" id="GO:0009358">
    <property type="term" value="C:polyphosphate kinase complex"/>
    <property type="evidence" value="ECO:0007669"/>
    <property type="project" value="InterPro"/>
</dbReference>
<dbReference type="SUPFAM" id="SSF140356">
    <property type="entry name" value="PPK N-terminal domain-like"/>
    <property type="match status" value="1"/>
</dbReference>
<feature type="domain" description="Polyphosphate kinase C-terminal" evidence="10">
    <location>
        <begin position="799"/>
        <end position="963"/>
    </location>
</feature>
<dbReference type="SUPFAM" id="SSF56024">
    <property type="entry name" value="Phospholipase D/nuclease"/>
    <property type="match status" value="2"/>
</dbReference>
<name>A0A830HEA3_9CHLO</name>
<gene>
    <name evidence="12" type="ORF">PPROV_000266500</name>
</gene>
<feature type="compositionally biased region" description="Polar residues" evidence="7">
    <location>
        <begin position="173"/>
        <end position="185"/>
    </location>
</feature>
<dbReference type="NCBIfam" id="TIGR03705">
    <property type="entry name" value="poly_P_kin"/>
    <property type="match status" value="1"/>
</dbReference>
<dbReference type="PANTHER" id="PTHR30218:SF0">
    <property type="entry name" value="POLYPHOSPHATE KINASE"/>
    <property type="match status" value="1"/>
</dbReference>
<dbReference type="InterPro" id="IPR041108">
    <property type="entry name" value="PP_kinase_C_1"/>
</dbReference>
<dbReference type="InterPro" id="IPR025198">
    <property type="entry name" value="PPK_N_dom"/>
</dbReference>
<dbReference type="GO" id="GO:0008976">
    <property type="term" value="F:polyphosphate kinase activity"/>
    <property type="evidence" value="ECO:0007669"/>
    <property type="project" value="UniProtKB-EC"/>
</dbReference>
<dbReference type="HAMAP" id="MF_00347">
    <property type="entry name" value="Polyphosphate_kinase"/>
    <property type="match status" value="1"/>
</dbReference>
<dbReference type="Gene3D" id="3.30.1840.10">
    <property type="entry name" value="Polyphosphate kinase middle domain"/>
    <property type="match status" value="1"/>
</dbReference>
<evidence type="ECO:0000313" key="12">
    <source>
        <dbReference type="EMBL" id="GHP03911.1"/>
    </source>
</evidence>
<proteinExistence type="inferred from homology"/>
<dbReference type="Proteomes" id="UP000660262">
    <property type="component" value="Unassembled WGS sequence"/>
</dbReference>
<feature type="domain" description="Polyphosphate kinase middle" evidence="8">
    <location>
        <begin position="398"/>
        <end position="589"/>
    </location>
</feature>
<feature type="domain" description="Polyphosphate kinase C-terminal" evidence="11">
    <location>
        <begin position="623"/>
        <end position="788"/>
    </location>
</feature>
<evidence type="ECO:0000256" key="1">
    <source>
        <dbReference type="ARBA" id="ARBA00012960"/>
    </source>
</evidence>
<evidence type="ECO:0000259" key="9">
    <source>
        <dbReference type="Pfam" id="PF13089"/>
    </source>
</evidence>
<dbReference type="EC" id="2.7.4.1" evidence="1"/>
<keyword evidence="13" id="KW-1185">Reference proteome</keyword>
<dbReference type="InterPro" id="IPR024953">
    <property type="entry name" value="PP_kinase_middle"/>
</dbReference>
<dbReference type="CDD" id="cd09165">
    <property type="entry name" value="PLDc_PaPPK1_C1_like"/>
    <property type="match status" value="1"/>
</dbReference>
<evidence type="ECO:0000256" key="3">
    <source>
        <dbReference type="ARBA" id="ARBA00022679"/>
    </source>
</evidence>
<feature type="region of interest" description="Disordered" evidence="7">
    <location>
        <begin position="1"/>
        <end position="49"/>
    </location>
</feature>
<feature type="compositionally biased region" description="Low complexity" evidence="7">
    <location>
        <begin position="134"/>
        <end position="162"/>
    </location>
</feature>
<evidence type="ECO:0000256" key="7">
    <source>
        <dbReference type="SAM" id="MobiDB-lite"/>
    </source>
</evidence>
<dbReference type="GO" id="GO:0006799">
    <property type="term" value="P:polyphosphate biosynthetic process"/>
    <property type="evidence" value="ECO:0007669"/>
    <property type="project" value="InterPro"/>
</dbReference>
<accession>A0A830HEA3</accession>
<keyword evidence="4" id="KW-0547">Nucleotide-binding</keyword>
<dbReference type="InterPro" id="IPR036830">
    <property type="entry name" value="PP_kinase_middle_dom_sf"/>
</dbReference>
<evidence type="ECO:0000256" key="4">
    <source>
        <dbReference type="ARBA" id="ARBA00022741"/>
    </source>
</evidence>
<dbReference type="EMBL" id="BNJQ01000006">
    <property type="protein sequence ID" value="GHP03911.1"/>
    <property type="molecule type" value="Genomic_DNA"/>
</dbReference>
<dbReference type="Pfam" id="PF17941">
    <property type="entry name" value="PP_kinase_C_1"/>
    <property type="match status" value="1"/>
</dbReference>
<dbReference type="CDD" id="cd09168">
    <property type="entry name" value="PLDc_PaPPK1_C2_like"/>
    <property type="match status" value="1"/>
</dbReference>
<feature type="compositionally biased region" description="Low complexity" evidence="7">
    <location>
        <begin position="186"/>
        <end position="213"/>
    </location>
</feature>
<evidence type="ECO:0000259" key="10">
    <source>
        <dbReference type="Pfam" id="PF13090"/>
    </source>
</evidence>
<evidence type="ECO:0000259" key="11">
    <source>
        <dbReference type="Pfam" id="PF17941"/>
    </source>
</evidence>
<dbReference type="OrthoDB" id="2011998at2759"/>
<dbReference type="SUPFAM" id="SSF143724">
    <property type="entry name" value="PHP14-like"/>
    <property type="match status" value="1"/>
</dbReference>
<feature type="region of interest" description="Disordered" evidence="7">
    <location>
        <begin position="134"/>
        <end position="240"/>
    </location>
</feature>
<dbReference type="Pfam" id="PF02503">
    <property type="entry name" value="PP_kinase"/>
    <property type="match status" value="1"/>
</dbReference>
<feature type="compositionally biased region" description="Low complexity" evidence="7">
    <location>
        <begin position="222"/>
        <end position="238"/>
    </location>
</feature>
<comment type="caution">
    <text evidence="12">The sequence shown here is derived from an EMBL/GenBank/DDBJ whole genome shotgun (WGS) entry which is preliminary data.</text>
</comment>
<dbReference type="PANTHER" id="PTHR30218">
    <property type="entry name" value="POLYPHOSPHATE KINASE"/>
    <property type="match status" value="1"/>
</dbReference>
<evidence type="ECO:0000259" key="8">
    <source>
        <dbReference type="Pfam" id="PF02503"/>
    </source>
</evidence>
<evidence type="ECO:0000256" key="2">
    <source>
        <dbReference type="ARBA" id="ARBA00022553"/>
    </source>
</evidence>
<reference evidence="12" key="1">
    <citation type="submission" date="2020-10" db="EMBL/GenBank/DDBJ databases">
        <title>Unveiling of a novel bifunctional photoreceptor, Dualchrome1, isolated from a cosmopolitan green alga.</title>
        <authorList>
            <person name="Suzuki S."/>
            <person name="Kawachi M."/>
        </authorList>
    </citation>
    <scope>NUCLEOTIDE SEQUENCE</scope>
    <source>
        <strain evidence="12">NIES 2893</strain>
    </source>
</reference>
<dbReference type="InterPro" id="IPR036832">
    <property type="entry name" value="PPK_N_dom_sf"/>
</dbReference>
<dbReference type="Gene3D" id="1.20.58.310">
    <property type="entry name" value="Polyphosphate kinase N-terminal domain"/>
    <property type="match status" value="1"/>
</dbReference>
<keyword evidence="2" id="KW-0597">Phosphoprotein</keyword>
<keyword evidence="5" id="KW-0418">Kinase</keyword>
<feature type="compositionally biased region" description="Basic and acidic residues" evidence="7">
    <location>
        <begin position="35"/>
        <end position="44"/>
    </location>
</feature>
<feature type="compositionally biased region" description="Basic residues" evidence="7">
    <location>
        <begin position="21"/>
        <end position="34"/>
    </location>
</feature>
<feature type="compositionally biased region" description="Basic residues" evidence="7">
    <location>
        <begin position="163"/>
        <end position="172"/>
    </location>
</feature>
<dbReference type="Pfam" id="PF13090">
    <property type="entry name" value="PP_kinase_C"/>
    <property type="match status" value="1"/>
</dbReference>
<protein>
    <recommendedName>
        <fullName evidence="1">ATP-polyphosphate phosphotransferase</fullName>
        <ecNumber evidence="1">2.7.4.1</ecNumber>
    </recommendedName>
</protein>
<sequence>MRRRDGIPTLNPPPPPFSSPKKPKPKPNQTRRRRKEENMRLEKVRPRHSPRPFSSPFFVAFSSGPHWGRATWSGRDHSSYPRAFRSAMAHVPLLITTRGGRARPIQYSHGNSTSRLLQARLSPTRSWKVVVAAVPPSSSGGRASSSASSSSSSSSSTTPRSGSRSRRARRSTKQTSAPTSSAQKQTEAPTSSSASTTTATTTTTVTEPPVTSSSPPPPPPTTTTTEGTDSPNNNSNNNDVHVVMPEHIQEGVREDIAELELDEVVRFDSVYNHELSWLSFNWRVLALAMHPNLPGSRGTTVPLYERLRFVAISACNLDEFFAKRVGGLKRQEVASSVSALKAEAYQSWPAAKQLNLIAAEVERMVDAQSSMLTDTLLPELREKGLLSICRYDELSTAEQTRLDEYFASELEVLLTPIALDPAHPFPQLQTLSLSLAVQLRNPEDQAKGGADTALRVAIVPLPPNLARWIDVDIEGKTEGKNWTCVTPLEEIVRANLDSLFGGMQVVSTHLFRVTRNAELERHEEEAEDLLDMISEEMRERRFAPFVRMEIEEGMPTFIRRHLMRELSLKDTDIFEMDVPVLDLSSIMSLPVGHKVASGGYAWPAWEGTTPGELQGAVEGRESFFGAIRRQDVLLHHPFHSFGNTVQRFVEAAADDERVVAIKATLYRTSSDSPIISALIKAVAKGKQVAVLVELKARFDEERNVSFAQRLEDAGCAVAYGVIGLKTHAKLVQVVRRDGTGKLATYVHIGTGNYNPSTARVYTDFGLLSANQRIGADVTDVFKMLTGLHSQAAVGGYDELLVSPKYMIDAFVELIDREIEAAKEGKPCGVTVKVNSLDEPVLVRKIYEASLAGVKVNCIVRGVCRLRPGVPGLSDNVRVISIVGRFLEHHRVYSFMNRGDPLYYIGSADWMSRNLRRRVEVATPVHSEEAKTEIQRLLNSCLLDGVDAWEMRSDGRYVRPQTIEANTRMSISADKTCDIFDPDQYVSIDFEDPYATTPMEADGVNAGRGVPAPECLSEEYGMQQSMCEYYARRSRVKKT</sequence>
<dbReference type="InterPro" id="IPR003414">
    <property type="entry name" value="PP_kinase"/>
</dbReference>
<keyword evidence="3" id="KW-0808">Transferase</keyword>
<keyword evidence="6" id="KW-0067">ATP-binding</keyword>
<dbReference type="AlphaFoldDB" id="A0A830HEA3"/>
<dbReference type="NCBIfam" id="NF003921">
    <property type="entry name" value="PRK05443.2-2"/>
    <property type="match status" value="1"/>
</dbReference>
<feature type="domain" description="Polyphosphate kinase N-terminal" evidence="9">
    <location>
        <begin position="271"/>
        <end position="385"/>
    </location>
</feature>
<evidence type="ECO:0000256" key="5">
    <source>
        <dbReference type="ARBA" id="ARBA00022777"/>
    </source>
</evidence>
<dbReference type="Pfam" id="PF13089">
    <property type="entry name" value="PP_kinase_N"/>
    <property type="match status" value="1"/>
</dbReference>
<evidence type="ECO:0000256" key="6">
    <source>
        <dbReference type="ARBA" id="ARBA00022840"/>
    </source>
</evidence>
<dbReference type="GO" id="GO:0005524">
    <property type="term" value="F:ATP binding"/>
    <property type="evidence" value="ECO:0007669"/>
    <property type="project" value="UniProtKB-KW"/>
</dbReference>
<dbReference type="Gene3D" id="3.30.870.10">
    <property type="entry name" value="Endonuclease Chain A"/>
    <property type="match status" value="2"/>
</dbReference>
<organism evidence="12 13">
    <name type="scientific">Pycnococcus provasolii</name>
    <dbReference type="NCBI Taxonomy" id="41880"/>
    <lineage>
        <taxon>Eukaryota</taxon>
        <taxon>Viridiplantae</taxon>
        <taxon>Chlorophyta</taxon>
        <taxon>Pseudoscourfieldiophyceae</taxon>
        <taxon>Pseudoscourfieldiales</taxon>
        <taxon>Pycnococcaceae</taxon>
        <taxon>Pycnococcus</taxon>
    </lineage>
</organism>